<dbReference type="Proteomes" id="UP000800235">
    <property type="component" value="Unassembled WGS sequence"/>
</dbReference>
<gene>
    <name evidence="1" type="ORF">EJ08DRAFT_671571</name>
</gene>
<evidence type="ECO:0000313" key="1">
    <source>
        <dbReference type="EMBL" id="KAF2427674.1"/>
    </source>
</evidence>
<dbReference type="PANTHER" id="PTHR36142">
    <property type="entry name" value="METALLO-HYDROLASE/OXIDOREDUCTASE SUPERFAMILY PROTEIN"/>
    <property type="match status" value="1"/>
</dbReference>
<dbReference type="PANTHER" id="PTHR36142:SF5">
    <property type="entry name" value="METALLO-BETA-LACTAMASE DOMAIN-CONTAINING PROTEIN"/>
    <property type="match status" value="1"/>
</dbReference>
<organism evidence="1 2">
    <name type="scientific">Tothia fuscella</name>
    <dbReference type="NCBI Taxonomy" id="1048955"/>
    <lineage>
        <taxon>Eukaryota</taxon>
        <taxon>Fungi</taxon>
        <taxon>Dikarya</taxon>
        <taxon>Ascomycota</taxon>
        <taxon>Pezizomycotina</taxon>
        <taxon>Dothideomycetes</taxon>
        <taxon>Pleosporomycetidae</taxon>
        <taxon>Venturiales</taxon>
        <taxon>Cylindrosympodiaceae</taxon>
        <taxon>Tothia</taxon>
    </lineage>
</organism>
<name>A0A9P4NLZ4_9PEZI</name>
<proteinExistence type="predicted"/>
<keyword evidence="2" id="KW-1185">Reference proteome</keyword>
<comment type="caution">
    <text evidence="1">The sequence shown here is derived from an EMBL/GenBank/DDBJ whole genome shotgun (WGS) entry which is preliminary data.</text>
</comment>
<protein>
    <submittedName>
        <fullName evidence="1">Uncharacterized protein</fullName>
    </submittedName>
</protein>
<sequence length="365" mass="40336">MALTLKALNNDTSFLLTFYPSIVPKDVKSPESFPGAYTILIDPWLSGPAEILGPRFSSQEHAGDSCFKSLRELPEPDMILISQDKPDHCHQETLCELSPHVNSLILAPLKAVKKIKSWRHFDYNLVHTLRRYSSKHDTIFRIEIPAFSSAGSPGEVTISLLAPKNDIIGTHNAIGITYRPPCSVLSMNLGSYLIIPQSEPPSPDSMDRPQTPRIISATANTIYPSPYNTREKTISLLYSPHGLPYSIIKPWASTHLVSEAALPLTALIHSFVQVDMPFYMGGNMATGVPGGLDIAQNLFPRVWVGAHDEEKLVKGVVSGSIQRKEFDIDDARKSLGARSGLKKGLEWNTEMIVLEAGEERRIDGR</sequence>
<dbReference type="OrthoDB" id="332863at2759"/>
<dbReference type="Gene3D" id="3.60.15.10">
    <property type="entry name" value="Ribonuclease Z/Hydroxyacylglutathione hydrolase-like"/>
    <property type="match status" value="1"/>
</dbReference>
<evidence type="ECO:0000313" key="2">
    <source>
        <dbReference type="Proteomes" id="UP000800235"/>
    </source>
</evidence>
<dbReference type="InterPro" id="IPR036866">
    <property type="entry name" value="RibonucZ/Hydroxyglut_hydro"/>
</dbReference>
<reference evidence="1" key="1">
    <citation type="journal article" date="2020" name="Stud. Mycol.">
        <title>101 Dothideomycetes genomes: a test case for predicting lifestyles and emergence of pathogens.</title>
        <authorList>
            <person name="Haridas S."/>
            <person name="Albert R."/>
            <person name="Binder M."/>
            <person name="Bloem J."/>
            <person name="Labutti K."/>
            <person name="Salamov A."/>
            <person name="Andreopoulos B."/>
            <person name="Baker S."/>
            <person name="Barry K."/>
            <person name="Bills G."/>
            <person name="Bluhm B."/>
            <person name="Cannon C."/>
            <person name="Castanera R."/>
            <person name="Culley D."/>
            <person name="Daum C."/>
            <person name="Ezra D."/>
            <person name="Gonzalez J."/>
            <person name="Henrissat B."/>
            <person name="Kuo A."/>
            <person name="Liang C."/>
            <person name="Lipzen A."/>
            <person name="Lutzoni F."/>
            <person name="Magnuson J."/>
            <person name="Mondo S."/>
            <person name="Nolan M."/>
            <person name="Ohm R."/>
            <person name="Pangilinan J."/>
            <person name="Park H.-J."/>
            <person name="Ramirez L."/>
            <person name="Alfaro M."/>
            <person name="Sun H."/>
            <person name="Tritt A."/>
            <person name="Yoshinaga Y."/>
            <person name="Zwiers L.-H."/>
            <person name="Turgeon B."/>
            <person name="Goodwin S."/>
            <person name="Spatafora J."/>
            <person name="Crous P."/>
            <person name="Grigoriev I."/>
        </authorList>
    </citation>
    <scope>NUCLEOTIDE SEQUENCE</scope>
    <source>
        <strain evidence="1">CBS 130266</strain>
    </source>
</reference>
<dbReference type="EMBL" id="MU007058">
    <property type="protein sequence ID" value="KAF2427674.1"/>
    <property type="molecule type" value="Genomic_DNA"/>
</dbReference>
<dbReference type="AlphaFoldDB" id="A0A9P4NLZ4"/>
<accession>A0A9P4NLZ4</accession>